<proteinExistence type="predicted"/>
<sequence length="80" mass="8914">MKPMKRLGLCTITLIAGGCSNGSYSPSSYNFYEPGTPFGNRYGSSLPLDTACPKRGCDNNKLFFNPAHQETTLERYNHEF</sequence>
<evidence type="ECO:0008006" key="3">
    <source>
        <dbReference type="Google" id="ProtNLM"/>
    </source>
</evidence>
<dbReference type="RefSeq" id="WP_144243157.1">
    <property type="nucleotide sequence ID" value="NZ_CP008896.1"/>
</dbReference>
<organism evidence="1 2">
    <name type="scientific">Pseudomonas fluorescens</name>
    <dbReference type="NCBI Taxonomy" id="294"/>
    <lineage>
        <taxon>Bacteria</taxon>
        <taxon>Pseudomonadati</taxon>
        <taxon>Pseudomonadota</taxon>
        <taxon>Gammaproteobacteria</taxon>
        <taxon>Pseudomonadales</taxon>
        <taxon>Pseudomonadaceae</taxon>
        <taxon>Pseudomonas</taxon>
    </lineage>
</organism>
<evidence type="ECO:0000313" key="1">
    <source>
        <dbReference type="EMBL" id="SUD31654.1"/>
    </source>
</evidence>
<protein>
    <recommendedName>
        <fullName evidence="3">Lipoprotein</fullName>
    </recommendedName>
</protein>
<dbReference type="PROSITE" id="PS51257">
    <property type="entry name" value="PROKAR_LIPOPROTEIN"/>
    <property type="match status" value="1"/>
</dbReference>
<dbReference type="EMBL" id="UGUS01000002">
    <property type="protein sequence ID" value="SUD31654.1"/>
    <property type="molecule type" value="Genomic_DNA"/>
</dbReference>
<accession>A0A379IFV6</accession>
<gene>
    <name evidence="1" type="ORF">NCTC10392_03592</name>
</gene>
<name>A0A379IFV6_PSEFL</name>
<dbReference type="AlphaFoldDB" id="A0A379IFV6"/>
<evidence type="ECO:0000313" key="2">
    <source>
        <dbReference type="Proteomes" id="UP000255125"/>
    </source>
</evidence>
<dbReference type="OrthoDB" id="7014511at2"/>
<reference evidence="1 2" key="1">
    <citation type="submission" date="2018-06" db="EMBL/GenBank/DDBJ databases">
        <authorList>
            <consortium name="Pathogen Informatics"/>
            <person name="Doyle S."/>
        </authorList>
    </citation>
    <scope>NUCLEOTIDE SEQUENCE [LARGE SCALE GENOMIC DNA]</scope>
    <source>
        <strain evidence="1 2">NCTC10392</strain>
    </source>
</reference>
<dbReference type="Proteomes" id="UP000255125">
    <property type="component" value="Unassembled WGS sequence"/>
</dbReference>